<dbReference type="GO" id="GO:0004620">
    <property type="term" value="F:phospholipase activity"/>
    <property type="evidence" value="ECO:0007669"/>
    <property type="project" value="TreeGrafter"/>
</dbReference>
<dbReference type="OrthoDB" id="1658288at2759"/>
<gene>
    <name evidence="5" type="ORF">F8M41_006195</name>
</gene>
<dbReference type="AlphaFoldDB" id="A0A8H4A4C3"/>
<comment type="similarity">
    <text evidence="1">Belongs to the patatin family.</text>
</comment>
<dbReference type="InterPro" id="IPR002641">
    <property type="entry name" value="PNPLA_dom"/>
</dbReference>
<evidence type="ECO:0000313" key="5">
    <source>
        <dbReference type="EMBL" id="KAF0426410.1"/>
    </source>
</evidence>
<evidence type="ECO:0000259" key="4">
    <source>
        <dbReference type="PROSITE" id="PS51635"/>
    </source>
</evidence>
<organism evidence="5 6">
    <name type="scientific">Gigaspora margarita</name>
    <dbReference type="NCBI Taxonomy" id="4874"/>
    <lineage>
        <taxon>Eukaryota</taxon>
        <taxon>Fungi</taxon>
        <taxon>Fungi incertae sedis</taxon>
        <taxon>Mucoromycota</taxon>
        <taxon>Glomeromycotina</taxon>
        <taxon>Glomeromycetes</taxon>
        <taxon>Diversisporales</taxon>
        <taxon>Gigasporaceae</taxon>
        <taxon>Gigaspora</taxon>
    </lineage>
</organism>
<dbReference type="GO" id="GO:0046486">
    <property type="term" value="P:glycerolipid metabolic process"/>
    <property type="evidence" value="ECO:0007669"/>
    <property type="project" value="UniProtKB-ARBA"/>
</dbReference>
<comment type="caution">
    <text evidence="5">The sequence shown here is derived from an EMBL/GenBank/DDBJ whole genome shotgun (WGS) entry which is preliminary data.</text>
</comment>
<sequence>MAKEYKDDAQKMPFRSRLEEMRNIARLNLAIFDILNNVKDTAERISKLIKEIRDSISNNYQFTSSTESRLEVLEDFFWIMNGEVPESPEIPSICSMMSVENQPNQESDRKYDKKYMDYLNDKLQRVSDNNERTYLHTKLADHFVKLAEEDKDKLLSSLRHWHHAKEHYEKVREVDPNNLSATLSFAKCLLNLSHYNQLIKLLDMNSDLTSSAEYWRLCSIASYKEIKYDKAMELIIVALNRINCHKKKIYDEGSSIKTLHRYNNDNSVYRILSIDGGGVRSILPALWLSELEYRVSRPISQLFNMVAGTSTGGFIGAALSMPEMPELLSSKPLFSSTDLLEFYQNKSTSIFTSKSWNLFATTKYTDEGRSLIFNDYFGKTRLNQALADLVIPAVNKDTMQSHLNKGTFIDGGVDINNLASVAYSEVFESGETRKVTMLSLGTGNYIPDPLHPDMYCGNIFWSKNLYCNEFNVDNSMYSILGNRYQRWQVSLDKPVELDDCKSIFHLLEPGHQYIGELDASDENSLNVLVESFESG</sequence>
<name>A0A8H4A4C3_GIGMA</name>
<dbReference type="PANTHER" id="PTHR32176:SF92">
    <property type="entry name" value="XYLOSE ISOMERASE"/>
    <property type="match status" value="1"/>
</dbReference>
<dbReference type="GO" id="GO:0047372">
    <property type="term" value="F:monoacylglycerol lipase activity"/>
    <property type="evidence" value="ECO:0007669"/>
    <property type="project" value="TreeGrafter"/>
</dbReference>
<keyword evidence="2" id="KW-0443">Lipid metabolism</keyword>
<dbReference type="InterPro" id="IPR011990">
    <property type="entry name" value="TPR-like_helical_dom_sf"/>
</dbReference>
<dbReference type="Pfam" id="PF01734">
    <property type="entry name" value="Patatin"/>
    <property type="match status" value="1"/>
</dbReference>
<dbReference type="EMBL" id="WTPW01001602">
    <property type="protein sequence ID" value="KAF0426410.1"/>
    <property type="molecule type" value="Genomic_DNA"/>
</dbReference>
<dbReference type="PANTHER" id="PTHR32176">
    <property type="entry name" value="XYLOSE ISOMERASE"/>
    <property type="match status" value="1"/>
</dbReference>
<evidence type="ECO:0000256" key="2">
    <source>
        <dbReference type="ARBA" id="ARBA00023098"/>
    </source>
</evidence>
<dbReference type="Proteomes" id="UP000439903">
    <property type="component" value="Unassembled WGS sequence"/>
</dbReference>
<protein>
    <submittedName>
        <fullName evidence="5">Patatin</fullName>
    </submittedName>
</protein>
<evidence type="ECO:0000256" key="1">
    <source>
        <dbReference type="ARBA" id="ARBA00010240"/>
    </source>
</evidence>
<accession>A0A8H4A4C3</accession>
<dbReference type="InterPro" id="IPR016035">
    <property type="entry name" value="Acyl_Trfase/lysoPLipase"/>
</dbReference>
<dbReference type="Gene3D" id="3.40.1090.10">
    <property type="entry name" value="Cytosolic phospholipase A2 catalytic domain"/>
    <property type="match status" value="2"/>
</dbReference>
<feature type="domain" description="PNPLA" evidence="4">
    <location>
        <begin position="272"/>
        <end position="471"/>
    </location>
</feature>
<proteinExistence type="inferred from homology"/>
<evidence type="ECO:0000256" key="3">
    <source>
        <dbReference type="PROSITE-ProRule" id="PRU01161"/>
    </source>
</evidence>
<dbReference type="CDD" id="cd07199">
    <property type="entry name" value="Pat17_PNPLA8_PNPLA9_like"/>
    <property type="match status" value="1"/>
</dbReference>
<dbReference type="SUPFAM" id="SSF52151">
    <property type="entry name" value="FabD/lysophospholipase-like"/>
    <property type="match status" value="1"/>
</dbReference>
<keyword evidence="6" id="KW-1185">Reference proteome</keyword>
<dbReference type="PROSITE" id="PS51635">
    <property type="entry name" value="PNPLA"/>
    <property type="match status" value="1"/>
</dbReference>
<feature type="short sequence motif" description="GXSXG" evidence="3">
    <location>
        <begin position="308"/>
        <end position="312"/>
    </location>
</feature>
<dbReference type="SUPFAM" id="SSF48452">
    <property type="entry name" value="TPR-like"/>
    <property type="match status" value="1"/>
</dbReference>
<evidence type="ECO:0000313" key="6">
    <source>
        <dbReference type="Proteomes" id="UP000439903"/>
    </source>
</evidence>
<reference evidence="5 6" key="1">
    <citation type="journal article" date="2019" name="Environ. Microbiol.">
        <title>At the nexus of three kingdoms: the genome of the mycorrhizal fungus Gigaspora margarita provides insights into plant, endobacterial and fungal interactions.</title>
        <authorList>
            <person name="Venice F."/>
            <person name="Ghignone S."/>
            <person name="Salvioli di Fossalunga A."/>
            <person name="Amselem J."/>
            <person name="Novero M."/>
            <person name="Xianan X."/>
            <person name="Sedzielewska Toro K."/>
            <person name="Morin E."/>
            <person name="Lipzen A."/>
            <person name="Grigoriev I.V."/>
            <person name="Henrissat B."/>
            <person name="Martin F.M."/>
            <person name="Bonfante P."/>
        </authorList>
    </citation>
    <scope>NUCLEOTIDE SEQUENCE [LARGE SCALE GENOMIC DNA]</scope>
    <source>
        <strain evidence="5 6">BEG34</strain>
    </source>
</reference>
<dbReference type="Gene3D" id="1.25.40.10">
    <property type="entry name" value="Tetratricopeptide repeat domain"/>
    <property type="match status" value="1"/>
</dbReference>
<comment type="caution">
    <text evidence="3">Lacks conserved residue(s) required for the propagation of feature annotation.</text>
</comment>